<evidence type="ECO:0000256" key="2">
    <source>
        <dbReference type="SAM" id="Phobius"/>
    </source>
</evidence>
<keyword evidence="2" id="KW-0812">Transmembrane</keyword>
<evidence type="ECO:0000256" key="1">
    <source>
        <dbReference type="SAM" id="MobiDB-lite"/>
    </source>
</evidence>
<keyword evidence="2" id="KW-1133">Transmembrane helix</keyword>
<name>A0A2G1QSA0_9HYPH</name>
<feature type="transmembrane region" description="Helical" evidence="2">
    <location>
        <begin position="6"/>
        <end position="27"/>
    </location>
</feature>
<protein>
    <submittedName>
        <fullName evidence="3">Uncharacterized protein</fullName>
    </submittedName>
</protein>
<dbReference type="InterPro" id="IPR046089">
    <property type="entry name" value="DUF6107"/>
</dbReference>
<dbReference type="Proteomes" id="UP000221168">
    <property type="component" value="Unassembled WGS sequence"/>
</dbReference>
<reference evidence="3 4" key="1">
    <citation type="submission" date="2017-10" db="EMBL/GenBank/DDBJ databases">
        <title>Sedimentibacterium mangrovi gen. nov., sp. nov., a novel member of family Phyllobacteriacea isolated from mangrove sediment.</title>
        <authorList>
            <person name="Liao H."/>
            <person name="Tian Y."/>
        </authorList>
    </citation>
    <scope>NUCLEOTIDE SEQUENCE [LARGE SCALE GENOMIC DNA]</scope>
    <source>
        <strain evidence="3 4">X9-2-2</strain>
    </source>
</reference>
<accession>A0A2G1QSA0</accession>
<dbReference type="RefSeq" id="WP_099305160.1">
    <property type="nucleotide sequence ID" value="NZ_PDVP01000002.1"/>
</dbReference>
<gene>
    <name evidence="3" type="ORF">CSC94_06860</name>
</gene>
<sequence>MSDTHVMWAAKGAGAVAGSAISLAYLLPSGRREAALRFFVGLVSGLVFGGMAGLMLVERLDLKALLSPVEVMLAGSAFASLSAWWALGLLMRLMAHHELRQTPESPSQGPESESESSHASH</sequence>
<organism evidence="3 4">
    <name type="scientific">Zhengella mangrovi</name>
    <dbReference type="NCBI Taxonomy" id="1982044"/>
    <lineage>
        <taxon>Bacteria</taxon>
        <taxon>Pseudomonadati</taxon>
        <taxon>Pseudomonadota</taxon>
        <taxon>Alphaproteobacteria</taxon>
        <taxon>Hyphomicrobiales</taxon>
        <taxon>Notoacmeibacteraceae</taxon>
        <taxon>Zhengella</taxon>
    </lineage>
</organism>
<comment type="caution">
    <text evidence="3">The sequence shown here is derived from an EMBL/GenBank/DDBJ whole genome shotgun (WGS) entry which is preliminary data.</text>
</comment>
<feature type="transmembrane region" description="Helical" evidence="2">
    <location>
        <begin position="34"/>
        <end position="57"/>
    </location>
</feature>
<dbReference type="AlphaFoldDB" id="A0A2G1QSA0"/>
<evidence type="ECO:0000313" key="4">
    <source>
        <dbReference type="Proteomes" id="UP000221168"/>
    </source>
</evidence>
<keyword evidence="4" id="KW-1185">Reference proteome</keyword>
<dbReference type="EMBL" id="PDVP01000002">
    <property type="protein sequence ID" value="PHP68359.1"/>
    <property type="molecule type" value="Genomic_DNA"/>
</dbReference>
<evidence type="ECO:0000313" key="3">
    <source>
        <dbReference type="EMBL" id="PHP68359.1"/>
    </source>
</evidence>
<proteinExistence type="predicted"/>
<feature type="transmembrane region" description="Helical" evidence="2">
    <location>
        <begin position="69"/>
        <end position="90"/>
    </location>
</feature>
<keyword evidence="2" id="KW-0472">Membrane</keyword>
<feature type="region of interest" description="Disordered" evidence="1">
    <location>
        <begin position="100"/>
        <end position="121"/>
    </location>
</feature>
<dbReference type="Pfam" id="PF19602">
    <property type="entry name" value="DUF6107"/>
    <property type="match status" value="1"/>
</dbReference>